<dbReference type="PhylomeDB" id="A0A0G4GFD7"/>
<name>A0A0G4GFD7_9ALVE</name>
<accession>A0A0G4GFD7</accession>
<proteinExistence type="predicted"/>
<feature type="region of interest" description="Disordered" evidence="1">
    <location>
        <begin position="73"/>
        <end position="100"/>
    </location>
</feature>
<organism evidence="2">
    <name type="scientific">Chromera velia CCMP2878</name>
    <dbReference type="NCBI Taxonomy" id="1169474"/>
    <lineage>
        <taxon>Eukaryota</taxon>
        <taxon>Sar</taxon>
        <taxon>Alveolata</taxon>
        <taxon>Colpodellida</taxon>
        <taxon>Chromeraceae</taxon>
        <taxon>Chromera</taxon>
    </lineage>
</organism>
<dbReference type="AlphaFoldDB" id="A0A0G4GFD7"/>
<evidence type="ECO:0000313" key="2">
    <source>
        <dbReference type="EMBL" id="CEM28208.1"/>
    </source>
</evidence>
<dbReference type="VEuPathDB" id="CryptoDB:Cvel_21632"/>
<dbReference type="EMBL" id="CDMZ01001154">
    <property type="protein sequence ID" value="CEM28208.1"/>
    <property type="molecule type" value="Genomic_DNA"/>
</dbReference>
<reference evidence="2" key="1">
    <citation type="submission" date="2014-11" db="EMBL/GenBank/DDBJ databases">
        <authorList>
            <person name="Otto D Thomas"/>
            <person name="Naeem Raeece"/>
        </authorList>
    </citation>
    <scope>NUCLEOTIDE SEQUENCE</scope>
</reference>
<protein>
    <submittedName>
        <fullName evidence="2">Uncharacterized protein</fullName>
    </submittedName>
</protein>
<evidence type="ECO:0000256" key="1">
    <source>
        <dbReference type="SAM" id="MobiDB-lite"/>
    </source>
</evidence>
<sequence>MEALKENNGQVSATGAAGDGEVAQPVVERAETKGAAGMSAEDKQKVKDAAALLLADAHAMELLDEETRKKMAERWGKKKEEERMKEKNERERLRCQSKKREQAELEAKIKTFQAERLEDLEGDATGGAAAAVRAPKRVRAITIDSGNEGDNEADMVDA</sequence>
<feature type="region of interest" description="Disordered" evidence="1">
    <location>
        <begin position="1"/>
        <end position="44"/>
    </location>
</feature>
<gene>
    <name evidence="2" type="ORF">Cvel_21632</name>
</gene>